<accession>A0A8W8K828</accession>
<keyword evidence="1" id="KW-1133">Transmembrane helix</keyword>
<dbReference type="Proteomes" id="UP000005408">
    <property type="component" value="Unassembled WGS sequence"/>
</dbReference>
<feature type="transmembrane region" description="Helical" evidence="1">
    <location>
        <begin position="136"/>
        <end position="157"/>
    </location>
</feature>
<dbReference type="Gene3D" id="2.170.300.10">
    <property type="entry name" value="Tie2 ligand-binding domain superfamily"/>
    <property type="match status" value="1"/>
</dbReference>
<keyword evidence="1" id="KW-0472">Membrane</keyword>
<dbReference type="AlphaFoldDB" id="A0A8W8K828"/>
<evidence type="ECO:0000313" key="4">
    <source>
        <dbReference type="Proteomes" id="UP000005408"/>
    </source>
</evidence>
<organism evidence="3 4">
    <name type="scientific">Magallana gigas</name>
    <name type="common">Pacific oyster</name>
    <name type="synonym">Crassostrea gigas</name>
    <dbReference type="NCBI Taxonomy" id="29159"/>
    <lineage>
        <taxon>Eukaryota</taxon>
        <taxon>Metazoa</taxon>
        <taxon>Spiralia</taxon>
        <taxon>Lophotrochozoa</taxon>
        <taxon>Mollusca</taxon>
        <taxon>Bivalvia</taxon>
        <taxon>Autobranchia</taxon>
        <taxon>Pteriomorphia</taxon>
        <taxon>Ostreida</taxon>
        <taxon>Ostreoidea</taxon>
        <taxon>Ostreidae</taxon>
        <taxon>Magallana</taxon>
    </lineage>
</organism>
<reference evidence="3" key="1">
    <citation type="submission" date="2022-08" db="UniProtKB">
        <authorList>
            <consortium name="EnsemblMetazoa"/>
        </authorList>
    </citation>
    <scope>IDENTIFICATION</scope>
    <source>
        <strain evidence="3">05x7-T-G4-1.051#20</strain>
    </source>
</reference>
<dbReference type="OMA" id="DINGGCH"/>
<feature type="chain" id="PRO_5036475792" evidence="2">
    <location>
        <begin position="21"/>
        <end position="314"/>
    </location>
</feature>
<dbReference type="EnsemblMetazoa" id="G22372.1">
    <property type="protein sequence ID" value="G22372.1:cds"/>
    <property type="gene ID" value="G22372"/>
</dbReference>
<evidence type="ECO:0000313" key="3">
    <source>
        <dbReference type="EnsemblMetazoa" id="G22372.1:cds"/>
    </source>
</evidence>
<feature type="signal peptide" evidence="2">
    <location>
        <begin position="1"/>
        <end position="20"/>
    </location>
</feature>
<sequence length="314" mass="34417">MSVRVSILAVLSLHVCDINGGCHVNNWPHSCQANFRIGPQRCEPCESGSYGCNCSEPCPDGRYGQGCYHVCDCSDEQFCDPVVGCTNNNTTTDIMTATVLPHLPAVTLSSSSNTAKQHNAHTESGVTPLQSLTTSFIVSIMTVVVFSTICACILIRVSKRVYKRKYHAKSTEGVLELGTNEEEIDVHSYLTISDRSVRMYAAVHYDEAEDKKSSPSLSLHSEKGDLSIESKTIPSLSFHSKKEENASIKSDTSKISQEYLTPVVTTAEETKSDSQRSSDYEDFQEVTKCSENFESPASLSFKLGTLVKIDSVQL</sequence>
<name>A0A8W8K828_MAGGI</name>
<keyword evidence="1" id="KW-0812">Transmembrane</keyword>
<keyword evidence="2" id="KW-0732">Signal</keyword>
<evidence type="ECO:0000256" key="1">
    <source>
        <dbReference type="SAM" id="Phobius"/>
    </source>
</evidence>
<evidence type="ECO:0000256" key="2">
    <source>
        <dbReference type="SAM" id="SignalP"/>
    </source>
</evidence>
<keyword evidence="4" id="KW-1185">Reference proteome</keyword>
<protein>
    <submittedName>
        <fullName evidence="3">Uncharacterized protein</fullName>
    </submittedName>
</protein>
<proteinExistence type="predicted"/>